<dbReference type="AlphaFoldDB" id="A0A915NEU5"/>
<name>A0A915NEU5_9BILA</name>
<evidence type="ECO:0000313" key="1">
    <source>
        <dbReference type="Proteomes" id="UP000887560"/>
    </source>
</evidence>
<accession>A0A915NEU5</accession>
<keyword evidence="1" id="KW-1185">Reference proteome</keyword>
<dbReference type="PANTHER" id="PTHR22898">
    <property type="entry name" value="UNCHARACTERIZED GLYCOSOL TRANSFERASE-RELATED"/>
    <property type="match status" value="1"/>
</dbReference>
<dbReference type="Proteomes" id="UP000887560">
    <property type="component" value="Unplaced"/>
</dbReference>
<sequence length="169" mass="19885">MFGQLGNQMFRFASLYAIGQVLNRTPIYDYNESQMLIIDNELKETFPNFHSRIYYLKKDLNLNYTKKQFSRTCCEYVNPNIKNTSYKICVHTRVGDFKGNGETKIEEINKIMENLQKFLKNYLSTIVNKIYYILEANMSRGEELNFASQNCDIFISTAPTSTFAFWMAY</sequence>
<protein>
    <submittedName>
        <fullName evidence="2">Uncharacterized protein</fullName>
    </submittedName>
</protein>
<evidence type="ECO:0000313" key="2">
    <source>
        <dbReference type="WBParaSite" id="scf7180000416341.g289"/>
    </source>
</evidence>
<dbReference type="InterPro" id="IPR052501">
    <property type="entry name" value="Alpha-1-2_FucT"/>
</dbReference>
<dbReference type="PANTHER" id="PTHR22898:SF3">
    <property type="entry name" value="ALPHA-1,2-FUCOSYLTRANSFERASE-RELATED"/>
    <property type="match status" value="1"/>
</dbReference>
<organism evidence="1 2">
    <name type="scientific">Meloidogyne floridensis</name>
    <dbReference type="NCBI Taxonomy" id="298350"/>
    <lineage>
        <taxon>Eukaryota</taxon>
        <taxon>Metazoa</taxon>
        <taxon>Ecdysozoa</taxon>
        <taxon>Nematoda</taxon>
        <taxon>Chromadorea</taxon>
        <taxon>Rhabditida</taxon>
        <taxon>Tylenchina</taxon>
        <taxon>Tylenchomorpha</taxon>
        <taxon>Tylenchoidea</taxon>
        <taxon>Meloidogynidae</taxon>
        <taxon>Meloidogyninae</taxon>
        <taxon>Meloidogyne</taxon>
    </lineage>
</organism>
<proteinExistence type="predicted"/>
<dbReference type="WBParaSite" id="scf7180000416341.g289">
    <property type="protein sequence ID" value="scf7180000416341.g289"/>
    <property type="gene ID" value="scf7180000416341.g289"/>
</dbReference>
<reference evidence="2" key="1">
    <citation type="submission" date="2022-11" db="UniProtKB">
        <authorList>
            <consortium name="WormBaseParasite"/>
        </authorList>
    </citation>
    <scope>IDENTIFICATION</scope>
</reference>